<dbReference type="InterPro" id="IPR000835">
    <property type="entry name" value="HTH_MarR-typ"/>
</dbReference>
<dbReference type="SMART" id="SM00347">
    <property type="entry name" value="HTH_MARR"/>
    <property type="match status" value="1"/>
</dbReference>
<evidence type="ECO:0000259" key="1">
    <source>
        <dbReference type="PROSITE" id="PS50995"/>
    </source>
</evidence>
<dbReference type="GO" id="GO:0003700">
    <property type="term" value="F:DNA-binding transcription factor activity"/>
    <property type="evidence" value="ECO:0007669"/>
    <property type="project" value="InterPro"/>
</dbReference>
<dbReference type="InterPro" id="IPR036388">
    <property type="entry name" value="WH-like_DNA-bd_sf"/>
</dbReference>
<dbReference type="PROSITE" id="PS50995">
    <property type="entry name" value="HTH_MARR_2"/>
    <property type="match status" value="1"/>
</dbReference>
<keyword evidence="3" id="KW-1185">Reference proteome</keyword>
<dbReference type="InterPro" id="IPR036390">
    <property type="entry name" value="WH_DNA-bd_sf"/>
</dbReference>
<dbReference type="PRINTS" id="PR00598">
    <property type="entry name" value="HTHMARR"/>
</dbReference>
<evidence type="ECO:0000313" key="3">
    <source>
        <dbReference type="Proteomes" id="UP000280008"/>
    </source>
</evidence>
<protein>
    <submittedName>
        <fullName evidence="2">DNA-binding MarR family transcriptional regulator</fullName>
    </submittedName>
</protein>
<dbReference type="GO" id="GO:0003677">
    <property type="term" value="F:DNA binding"/>
    <property type="evidence" value="ECO:0007669"/>
    <property type="project" value="UniProtKB-KW"/>
</dbReference>
<dbReference type="PANTHER" id="PTHR33164:SF89">
    <property type="entry name" value="MARR FAMILY REGULATORY PROTEIN"/>
    <property type="match status" value="1"/>
</dbReference>
<feature type="domain" description="HTH marR-type" evidence="1">
    <location>
        <begin position="7"/>
        <end position="139"/>
    </location>
</feature>
<evidence type="ECO:0000313" key="2">
    <source>
        <dbReference type="EMBL" id="RKR73132.1"/>
    </source>
</evidence>
<reference evidence="2 3" key="1">
    <citation type="submission" date="2018-10" db="EMBL/GenBank/DDBJ databases">
        <title>Sequencing the genomes of 1000 actinobacteria strains.</title>
        <authorList>
            <person name="Klenk H.-P."/>
        </authorList>
    </citation>
    <scope>NUCLEOTIDE SEQUENCE [LARGE SCALE GENOMIC DNA]</scope>
    <source>
        <strain evidence="2 3">DSM 17894</strain>
    </source>
</reference>
<dbReference type="PANTHER" id="PTHR33164">
    <property type="entry name" value="TRANSCRIPTIONAL REGULATOR, MARR FAMILY"/>
    <property type="match status" value="1"/>
</dbReference>
<dbReference type="OrthoDB" id="4462574at2"/>
<keyword evidence="2" id="KW-0238">DNA-binding</keyword>
<dbReference type="EMBL" id="RBKS01000001">
    <property type="protein sequence ID" value="RKR73132.1"/>
    <property type="molecule type" value="Genomic_DNA"/>
</dbReference>
<comment type="caution">
    <text evidence="2">The sequence shown here is derived from an EMBL/GenBank/DDBJ whole genome shotgun (WGS) entry which is preliminary data.</text>
</comment>
<gene>
    <name evidence="2" type="ORF">C8E83_0218</name>
</gene>
<dbReference type="RefSeq" id="WP_121368036.1">
    <property type="nucleotide sequence ID" value="NZ_RBKS01000001.1"/>
</dbReference>
<dbReference type="Gene3D" id="1.10.10.10">
    <property type="entry name" value="Winged helix-like DNA-binding domain superfamily/Winged helix DNA-binding domain"/>
    <property type="match status" value="1"/>
</dbReference>
<dbReference type="AlphaFoldDB" id="A0A495IB39"/>
<name>A0A495IB39_9MICO</name>
<organism evidence="2 3">
    <name type="scientific">Frondihabitans australicus</name>
    <dbReference type="NCBI Taxonomy" id="386892"/>
    <lineage>
        <taxon>Bacteria</taxon>
        <taxon>Bacillati</taxon>
        <taxon>Actinomycetota</taxon>
        <taxon>Actinomycetes</taxon>
        <taxon>Micrococcales</taxon>
        <taxon>Microbacteriaceae</taxon>
        <taxon>Frondihabitans</taxon>
    </lineage>
</organism>
<dbReference type="InterPro" id="IPR039422">
    <property type="entry name" value="MarR/SlyA-like"/>
</dbReference>
<sequence>MPEGNRPARIGFALSQLGALAAGIFAAETAALGVTPAEAGVVRIIGRSPGLSQRELAERLGTVQSRVVALVDGLERGGHVSRARSATDRRVQELDLTPSGRTLLSALRRAAERQDVALTEGLAPEDVATLAALLARLTAARALDPAVHPAYRPRASAE</sequence>
<dbReference type="GO" id="GO:0006950">
    <property type="term" value="P:response to stress"/>
    <property type="evidence" value="ECO:0007669"/>
    <property type="project" value="TreeGrafter"/>
</dbReference>
<accession>A0A495IB39</accession>
<dbReference type="SUPFAM" id="SSF46785">
    <property type="entry name" value="Winged helix' DNA-binding domain"/>
    <property type="match status" value="1"/>
</dbReference>
<proteinExistence type="predicted"/>
<dbReference type="Pfam" id="PF12802">
    <property type="entry name" value="MarR_2"/>
    <property type="match status" value="1"/>
</dbReference>
<dbReference type="Proteomes" id="UP000280008">
    <property type="component" value="Unassembled WGS sequence"/>
</dbReference>